<evidence type="ECO:0000313" key="7">
    <source>
        <dbReference type="EMBL" id="KRN50044.1"/>
    </source>
</evidence>
<dbReference type="Pfam" id="PF14691">
    <property type="entry name" value="Fer4_20"/>
    <property type="match status" value="1"/>
</dbReference>
<dbReference type="GO" id="GO:0006537">
    <property type="term" value="P:glutamate biosynthetic process"/>
    <property type="evidence" value="ECO:0007669"/>
    <property type="project" value="UniProtKB-KW"/>
</dbReference>
<organism evidence="7 8">
    <name type="scientific">Kandleria vitulina DSM 20405</name>
    <dbReference type="NCBI Taxonomy" id="1410657"/>
    <lineage>
        <taxon>Bacteria</taxon>
        <taxon>Bacillati</taxon>
        <taxon>Bacillota</taxon>
        <taxon>Erysipelotrichia</taxon>
        <taxon>Erysipelotrichales</taxon>
        <taxon>Coprobacillaceae</taxon>
        <taxon>Kandleria</taxon>
    </lineage>
</organism>
<dbReference type="PATRIC" id="fig|1410657.5.peg.517"/>
<dbReference type="PRINTS" id="PR00419">
    <property type="entry name" value="ADXRDTASE"/>
</dbReference>
<dbReference type="InterPro" id="IPR036188">
    <property type="entry name" value="FAD/NAD-bd_sf"/>
</dbReference>
<dbReference type="InterPro" id="IPR051394">
    <property type="entry name" value="Glutamate_Synthase"/>
</dbReference>
<proteinExistence type="predicted"/>
<dbReference type="SUPFAM" id="SSF51971">
    <property type="entry name" value="Nucleotide-binding domain"/>
    <property type="match status" value="2"/>
</dbReference>
<dbReference type="InterPro" id="IPR009051">
    <property type="entry name" value="Helical_ferredxn"/>
</dbReference>
<sequence>MGKPTGFLEYERCANPERDIDERIKDYFEFHSTLNSEERKNQAARCMDCGVPYCQSALSIKNRVVGCPLHNLIPEWNDEIYHGHLVHALSRLLKTNNFPEFTSRVCPALCEKACLNGVDGESVTIHDNENYIIESAYAAGLMKPRIPAKRSGKKVAVIGSGPSGLACADELNHRGHSVDVYEREDRVGGLLMYGIPNMKLDKSVIDRRVKIMEEEGVHFITSANVGKDVKVKALLVDYDAVVLCVGAKEPRKLKGVSLKTKGVHYAVDYLTASTKNVLAKKDDTEAKGKHVVIVGGGDTGNDCVATAIRQHAKSVVQLEMMGEPPLERTADNPWPEWPNVKKTDYGQKEAIAVFGHDPRVYETTVKEVIEEKGAIKKIVTVQVRFEAGKIVEVPGSEKTLDCDLLIIAAGFVGINGYVSKAFNLNVTKRNTIDAKDNYQCGDTKIFAAGDGRRGQSLVVWAITEGRGCAKSVDDYLMGYTTMR</sequence>
<dbReference type="RefSeq" id="WP_031589235.1">
    <property type="nucleotide sequence ID" value="NZ_JNKN01000014.1"/>
</dbReference>
<feature type="domain" description="Dihydroprymidine dehydrogenase" evidence="6">
    <location>
        <begin position="24"/>
        <end position="138"/>
    </location>
</feature>
<dbReference type="NCBIfam" id="TIGR01317">
    <property type="entry name" value="GOGAT_sm_gam"/>
    <property type="match status" value="1"/>
</dbReference>
<evidence type="ECO:0000259" key="6">
    <source>
        <dbReference type="Pfam" id="PF14691"/>
    </source>
</evidence>
<dbReference type="Pfam" id="PF07992">
    <property type="entry name" value="Pyr_redox_2"/>
    <property type="match status" value="1"/>
</dbReference>
<keyword evidence="3" id="KW-0314">Glutamate biosynthesis</keyword>
<dbReference type="InterPro" id="IPR023753">
    <property type="entry name" value="FAD/NAD-binding_dom"/>
</dbReference>
<dbReference type="InterPro" id="IPR028261">
    <property type="entry name" value="DPD_II"/>
</dbReference>
<accession>A0A0R2HJC8</accession>
<dbReference type="PANTHER" id="PTHR43100:SF1">
    <property type="entry name" value="GLUTAMATE SYNTHASE [NADPH] SMALL CHAIN"/>
    <property type="match status" value="1"/>
</dbReference>
<name>A0A0R2HJC8_9FIRM</name>
<comment type="caution">
    <text evidence="7">The sequence shown here is derived from an EMBL/GenBank/DDBJ whole genome shotgun (WGS) entry which is preliminary data.</text>
</comment>
<dbReference type="EMBL" id="JQBL01000015">
    <property type="protein sequence ID" value="KRN50044.1"/>
    <property type="molecule type" value="Genomic_DNA"/>
</dbReference>
<keyword evidence="2" id="KW-0560">Oxidoreductase</keyword>
<comment type="pathway">
    <text evidence="4">Amino-acid biosynthesis.</text>
</comment>
<dbReference type="Proteomes" id="UP000051841">
    <property type="component" value="Unassembled WGS sequence"/>
</dbReference>
<evidence type="ECO:0000256" key="1">
    <source>
        <dbReference type="ARBA" id="ARBA00022605"/>
    </source>
</evidence>
<reference evidence="7 8" key="1">
    <citation type="journal article" date="2015" name="Genome Announc.">
        <title>Expanding the biotechnology potential of lactobacilli through comparative genomics of 213 strains and associated genera.</title>
        <authorList>
            <person name="Sun Z."/>
            <person name="Harris H.M."/>
            <person name="McCann A."/>
            <person name="Guo C."/>
            <person name="Argimon S."/>
            <person name="Zhang W."/>
            <person name="Yang X."/>
            <person name="Jeffery I.B."/>
            <person name="Cooney J.C."/>
            <person name="Kagawa T.F."/>
            <person name="Liu W."/>
            <person name="Song Y."/>
            <person name="Salvetti E."/>
            <person name="Wrobel A."/>
            <person name="Rasinkangas P."/>
            <person name="Parkhill J."/>
            <person name="Rea M.C."/>
            <person name="O'Sullivan O."/>
            <person name="Ritari J."/>
            <person name="Douillard F.P."/>
            <person name="Paul Ross R."/>
            <person name="Yang R."/>
            <person name="Briner A.E."/>
            <person name="Felis G.E."/>
            <person name="de Vos W.M."/>
            <person name="Barrangou R."/>
            <person name="Klaenhammer T.R."/>
            <person name="Caufield P.W."/>
            <person name="Cui Y."/>
            <person name="Zhang H."/>
            <person name="O'Toole P.W."/>
        </authorList>
    </citation>
    <scope>NUCLEOTIDE SEQUENCE [LARGE SCALE GENOMIC DNA]</scope>
    <source>
        <strain evidence="7 8">DSM 20405</strain>
    </source>
</reference>
<gene>
    <name evidence="7" type="ORF">IV49_GL000490</name>
</gene>
<evidence type="ECO:0000256" key="2">
    <source>
        <dbReference type="ARBA" id="ARBA00023002"/>
    </source>
</evidence>
<dbReference type="InterPro" id="IPR006005">
    <property type="entry name" value="Glut_synth_ssu1"/>
</dbReference>
<evidence type="ECO:0000313" key="8">
    <source>
        <dbReference type="Proteomes" id="UP000051841"/>
    </source>
</evidence>
<keyword evidence="1" id="KW-0028">Amino-acid biosynthesis</keyword>
<dbReference type="AlphaFoldDB" id="A0A0R2HJC8"/>
<dbReference type="Gene3D" id="3.50.50.60">
    <property type="entry name" value="FAD/NAD(P)-binding domain"/>
    <property type="match status" value="2"/>
</dbReference>
<evidence type="ECO:0000256" key="3">
    <source>
        <dbReference type="ARBA" id="ARBA00023164"/>
    </source>
</evidence>
<dbReference type="PANTHER" id="PTHR43100">
    <property type="entry name" value="GLUTAMATE SYNTHASE [NADPH] SMALL CHAIN"/>
    <property type="match status" value="1"/>
</dbReference>
<dbReference type="GO" id="GO:0051536">
    <property type="term" value="F:iron-sulfur cluster binding"/>
    <property type="evidence" value="ECO:0007669"/>
    <property type="project" value="InterPro"/>
</dbReference>
<keyword evidence="8" id="KW-1185">Reference proteome</keyword>
<protein>
    <submittedName>
        <fullName evidence="7">Glutamate synthase (NADPH)</fullName>
    </submittedName>
</protein>
<dbReference type="GO" id="GO:0016639">
    <property type="term" value="F:oxidoreductase activity, acting on the CH-NH2 group of donors, NAD or NADP as acceptor"/>
    <property type="evidence" value="ECO:0007669"/>
    <property type="project" value="InterPro"/>
</dbReference>
<feature type="domain" description="FAD/NAD(P)-binding" evidence="5">
    <location>
        <begin position="153"/>
        <end position="465"/>
    </location>
</feature>
<evidence type="ECO:0000256" key="4">
    <source>
        <dbReference type="ARBA" id="ARBA00029440"/>
    </source>
</evidence>
<dbReference type="Gene3D" id="1.10.1060.10">
    <property type="entry name" value="Alpha-helical ferredoxin"/>
    <property type="match status" value="1"/>
</dbReference>
<evidence type="ECO:0000259" key="5">
    <source>
        <dbReference type="Pfam" id="PF07992"/>
    </source>
</evidence>
<dbReference type="SUPFAM" id="SSF46548">
    <property type="entry name" value="alpha-helical ferredoxin"/>
    <property type="match status" value="1"/>
</dbReference>